<feature type="compositionally biased region" description="Low complexity" evidence="13">
    <location>
        <begin position="549"/>
        <end position="559"/>
    </location>
</feature>
<proteinExistence type="predicted"/>
<feature type="compositionally biased region" description="Basic and acidic residues" evidence="13">
    <location>
        <begin position="486"/>
        <end position="496"/>
    </location>
</feature>
<evidence type="ECO:0000313" key="17">
    <source>
        <dbReference type="Proteomes" id="UP001497497"/>
    </source>
</evidence>
<dbReference type="PROSITE" id="PS50174">
    <property type="entry name" value="G_PATCH"/>
    <property type="match status" value="1"/>
</dbReference>
<evidence type="ECO:0000256" key="3">
    <source>
        <dbReference type="ARBA" id="ARBA00022491"/>
    </source>
</evidence>
<feature type="region of interest" description="Disordered" evidence="13">
    <location>
        <begin position="463"/>
        <end position="496"/>
    </location>
</feature>
<dbReference type="PANTHER" id="PTHR46297">
    <property type="entry name" value="ZINC FINGER CCCH-TYPE WITH G PATCH DOMAIN-CONTAINING PROTEIN"/>
    <property type="match status" value="1"/>
</dbReference>
<dbReference type="Proteomes" id="UP001497497">
    <property type="component" value="Unassembled WGS sequence"/>
</dbReference>
<evidence type="ECO:0000256" key="11">
    <source>
        <dbReference type="PROSITE-ProRule" id="PRU00723"/>
    </source>
</evidence>
<evidence type="ECO:0000256" key="7">
    <source>
        <dbReference type="ARBA" id="ARBA00023015"/>
    </source>
</evidence>
<comment type="caution">
    <text evidence="16">The sequence shown here is derived from an EMBL/GenBank/DDBJ whole genome shotgun (WGS) entry which is preliminary data.</text>
</comment>
<feature type="compositionally biased region" description="Acidic residues" evidence="13">
    <location>
        <begin position="134"/>
        <end position="153"/>
    </location>
</feature>
<evidence type="ECO:0000256" key="4">
    <source>
        <dbReference type="ARBA" id="ARBA00022723"/>
    </source>
</evidence>
<keyword evidence="9" id="KW-0804">Transcription</keyword>
<name>A0AAV2H580_LYMST</name>
<evidence type="ECO:0000256" key="9">
    <source>
        <dbReference type="ARBA" id="ARBA00023163"/>
    </source>
</evidence>
<feature type="region of interest" description="Disordered" evidence="13">
    <location>
        <begin position="547"/>
        <end position="575"/>
    </location>
</feature>
<evidence type="ECO:0000256" key="8">
    <source>
        <dbReference type="ARBA" id="ARBA00023125"/>
    </source>
</evidence>
<dbReference type="AlphaFoldDB" id="A0AAV2H580"/>
<keyword evidence="7" id="KW-0805">Transcription regulation</keyword>
<feature type="domain" description="G-patch" evidence="15">
    <location>
        <begin position="365"/>
        <end position="411"/>
    </location>
</feature>
<dbReference type="SMART" id="SM00443">
    <property type="entry name" value="G_patch"/>
    <property type="match status" value="1"/>
</dbReference>
<dbReference type="CDD" id="cd20384">
    <property type="entry name" value="Tudor_ZGPAT"/>
    <property type="match status" value="1"/>
</dbReference>
<evidence type="ECO:0000256" key="12">
    <source>
        <dbReference type="SAM" id="Coils"/>
    </source>
</evidence>
<dbReference type="PROSITE" id="PS50103">
    <property type="entry name" value="ZF_C3H1"/>
    <property type="match status" value="1"/>
</dbReference>
<evidence type="ECO:0000256" key="13">
    <source>
        <dbReference type="SAM" id="MobiDB-lite"/>
    </source>
</evidence>
<keyword evidence="6 11" id="KW-0862">Zinc</keyword>
<keyword evidence="17" id="KW-1185">Reference proteome</keyword>
<keyword evidence="10" id="KW-0539">Nucleus</keyword>
<keyword evidence="4 11" id="KW-0479">Metal-binding</keyword>
<evidence type="ECO:0000259" key="14">
    <source>
        <dbReference type="PROSITE" id="PS50103"/>
    </source>
</evidence>
<keyword evidence="5 11" id="KW-0863">Zinc-finger</keyword>
<evidence type="ECO:0000259" key="15">
    <source>
        <dbReference type="PROSITE" id="PS50174"/>
    </source>
</evidence>
<feature type="coiled-coil region" evidence="12">
    <location>
        <begin position="418"/>
        <end position="445"/>
    </location>
</feature>
<accession>A0AAV2H580</accession>
<evidence type="ECO:0000256" key="2">
    <source>
        <dbReference type="ARBA" id="ARBA00022414"/>
    </source>
</evidence>
<evidence type="ECO:0000256" key="10">
    <source>
        <dbReference type="ARBA" id="ARBA00023242"/>
    </source>
</evidence>
<feature type="region of interest" description="Disordered" evidence="13">
    <location>
        <begin position="100"/>
        <end position="153"/>
    </location>
</feature>
<dbReference type="GO" id="GO:0008270">
    <property type="term" value="F:zinc ion binding"/>
    <property type="evidence" value="ECO:0007669"/>
    <property type="project" value="UniProtKB-KW"/>
</dbReference>
<keyword evidence="8" id="KW-0238">DNA-binding</keyword>
<gene>
    <name evidence="16" type="ORF">GSLYS_00001566001</name>
</gene>
<evidence type="ECO:0000313" key="16">
    <source>
        <dbReference type="EMBL" id="CAL1527389.1"/>
    </source>
</evidence>
<evidence type="ECO:0000256" key="5">
    <source>
        <dbReference type="ARBA" id="ARBA00022771"/>
    </source>
</evidence>
<protein>
    <recommendedName>
        <fullName evidence="2">Zinc finger CCCH-type with G patch domain-containing protein</fullName>
    </recommendedName>
</protein>
<evidence type="ECO:0000256" key="6">
    <source>
        <dbReference type="ARBA" id="ARBA00022833"/>
    </source>
</evidence>
<dbReference type="PANTHER" id="PTHR46297:SF1">
    <property type="entry name" value="ZINC FINGER CCCH-TYPE WITH G PATCH DOMAIN-CONTAINING PROTEIN"/>
    <property type="match status" value="1"/>
</dbReference>
<dbReference type="Gene3D" id="2.30.30.140">
    <property type="match status" value="1"/>
</dbReference>
<feature type="compositionally biased region" description="Polar residues" evidence="13">
    <location>
        <begin position="111"/>
        <end position="126"/>
    </location>
</feature>
<dbReference type="Gene3D" id="2.30.30.1190">
    <property type="match status" value="1"/>
</dbReference>
<feature type="domain" description="C3H1-type" evidence="14">
    <location>
        <begin position="213"/>
        <end position="240"/>
    </location>
</feature>
<sequence>MSQTEEADQEASLELYNLQLSQVEQAIQVAGESPDLNQLRNDLQELIDLTKDNLLQLKKARLLKSLEDHPTSWTSGADPQASGSDTIEDEYAAFQASLSSHTVATPKEELSQSSGDQNTKIKSEPQSSSNLADSPDDSDDDSNSDDESSSDDETLDASYFSHLVGTKCRAPFFHDWGGHHYGNAMIWSVEPPLETDDADNFKVRVIFLNPIHPSIIPCKYFMDSSCRFSDDECRRSHGHPVRVSELKPYVEPDHSKICEGCRCLAKFTDDVWYPGTVNDVCDDHQVNVQFDAQRQECTILVEHVLPLESAGEDGSGSDSDGGDRTSHRKPGSKFAQEEEEEDELPGYLWQPAQTTDKLGAWETHTKGIGSKLMAKMGYITGQGLGPQGTGRAEPVPIQLLPQGKSLDKIMELKEMAGNADLFNAMKKLEKRQKLMEKKQGELEEKRKGVKENWGVFGFINNKLGEKEGPHGQHRPGHSKVAQATHASEKDLSKRSDKDVNVQIFKTAEEMKKVQKNLEHLKQQLSRNLSRDKKVSDAVSQKISEQEKYLQQLQTSSQTLETHRDRRKAHQKLTIF</sequence>
<dbReference type="EMBL" id="CAXITT010000016">
    <property type="protein sequence ID" value="CAL1527389.1"/>
    <property type="molecule type" value="Genomic_DNA"/>
</dbReference>
<dbReference type="InterPro" id="IPR000571">
    <property type="entry name" value="Znf_CCCH"/>
</dbReference>
<reference evidence="16 17" key="1">
    <citation type="submission" date="2024-04" db="EMBL/GenBank/DDBJ databases">
        <authorList>
            <consortium name="Genoscope - CEA"/>
            <person name="William W."/>
        </authorList>
    </citation>
    <scope>NUCLEOTIDE SEQUENCE [LARGE SCALE GENOMIC DNA]</scope>
</reference>
<feature type="coiled-coil region" evidence="12">
    <location>
        <begin position="503"/>
        <end position="530"/>
    </location>
</feature>
<feature type="region of interest" description="Disordered" evidence="13">
    <location>
        <begin position="308"/>
        <end position="348"/>
    </location>
</feature>
<keyword evidence="12" id="KW-0175">Coiled coil</keyword>
<feature type="compositionally biased region" description="Basic residues" evidence="13">
    <location>
        <begin position="564"/>
        <end position="575"/>
    </location>
</feature>
<dbReference type="GO" id="GO:0005634">
    <property type="term" value="C:nucleus"/>
    <property type="evidence" value="ECO:0007669"/>
    <property type="project" value="UniProtKB-SubCell"/>
</dbReference>
<evidence type="ECO:0000256" key="1">
    <source>
        <dbReference type="ARBA" id="ARBA00004123"/>
    </source>
</evidence>
<keyword evidence="3" id="KW-0678">Repressor</keyword>
<dbReference type="Pfam" id="PF01585">
    <property type="entry name" value="G-patch"/>
    <property type="match status" value="1"/>
</dbReference>
<feature type="zinc finger region" description="C3H1-type" evidence="11">
    <location>
        <begin position="213"/>
        <end position="240"/>
    </location>
</feature>
<dbReference type="InterPro" id="IPR000467">
    <property type="entry name" value="G_patch_dom"/>
</dbReference>
<dbReference type="GO" id="GO:0000978">
    <property type="term" value="F:RNA polymerase II cis-regulatory region sequence-specific DNA binding"/>
    <property type="evidence" value="ECO:0007669"/>
    <property type="project" value="TreeGrafter"/>
</dbReference>
<organism evidence="16 17">
    <name type="scientific">Lymnaea stagnalis</name>
    <name type="common">Great pond snail</name>
    <name type="synonym">Helix stagnalis</name>
    <dbReference type="NCBI Taxonomy" id="6523"/>
    <lineage>
        <taxon>Eukaryota</taxon>
        <taxon>Metazoa</taxon>
        <taxon>Spiralia</taxon>
        <taxon>Lophotrochozoa</taxon>
        <taxon>Mollusca</taxon>
        <taxon>Gastropoda</taxon>
        <taxon>Heterobranchia</taxon>
        <taxon>Euthyneura</taxon>
        <taxon>Panpulmonata</taxon>
        <taxon>Hygrophila</taxon>
        <taxon>Lymnaeoidea</taxon>
        <taxon>Lymnaeidae</taxon>
        <taxon>Lymnaea</taxon>
    </lineage>
</organism>
<dbReference type="GO" id="GO:0001227">
    <property type="term" value="F:DNA-binding transcription repressor activity, RNA polymerase II-specific"/>
    <property type="evidence" value="ECO:0007669"/>
    <property type="project" value="TreeGrafter"/>
</dbReference>
<comment type="subcellular location">
    <subcellularLocation>
        <location evidence="1">Nucleus</location>
    </subcellularLocation>
</comment>
<dbReference type="SUPFAM" id="SSF63748">
    <property type="entry name" value="Tudor/PWWP/MBT"/>
    <property type="match status" value="1"/>
</dbReference>